<dbReference type="Gene3D" id="3.30.310.100">
    <property type="entry name" value="YugN-like"/>
    <property type="match status" value="1"/>
</dbReference>
<keyword evidence="2" id="KW-1185">Reference proteome</keyword>
<reference evidence="2" key="1">
    <citation type="submission" date="2016-10" db="EMBL/GenBank/DDBJ databases">
        <authorList>
            <person name="Varghese N."/>
            <person name="Submissions S."/>
        </authorList>
    </citation>
    <scope>NUCLEOTIDE SEQUENCE [LARGE SCALE GENOMIC DNA]</scope>
    <source>
        <strain evidence="2">DSM 4771</strain>
    </source>
</reference>
<dbReference type="RefSeq" id="WP_093194320.1">
    <property type="nucleotide sequence ID" value="NZ_FNEV01000008.1"/>
</dbReference>
<dbReference type="EMBL" id="FNEV01000008">
    <property type="protein sequence ID" value="SDJ63279.1"/>
    <property type="molecule type" value="Genomic_DNA"/>
</dbReference>
<proteinExistence type="predicted"/>
<dbReference type="Proteomes" id="UP000199225">
    <property type="component" value="Unassembled WGS sequence"/>
</dbReference>
<dbReference type="STRING" id="86666.SAMN04490247_2622"/>
<protein>
    <submittedName>
        <fullName evidence="1">YugN-like family protein</fullName>
    </submittedName>
</protein>
<organism evidence="1 2">
    <name type="scientific">Salimicrobium halophilum</name>
    <dbReference type="NCBI Taxonomy" id="86666"/>
    <lineage>
        <taxon>Bacteria</taxon>
        <taxon>Bacillati</taxon>
        <taxon>Bacillota</taxon>
        <taxon>Bacilli</taxon>
        <taxon>Bacillales</taxon>
        <taxon>Bacillaceae</taxon>
        <taxon>Salimicrobium</taxon>
    </lineage>
</organism>
<dbReference type="AlphaFoldDB" id="A0A1G8VBE5"/>
<evidence type="ECO:0000313" key="2">
    <source>
        <dbReference type="Proteomes" id="UP000199225"/>
    </source>
</evidence>
<dbReference type="InterPro" id="IPR036491">
    <property type="entry name" value="YugN-like_sf"/>
</dbReference>
<gene>
    <name evidence="1" type="ORF">SAMN04490247_2622</name>
</gene>
<dbReference type="InterPro" id="IPR014967">
    <property type="entry name" value="Uncharacterised_YugN-like"/>
</dbReference>
<dbReference type="SUPFAM" id="SSF160755">
    <property type="entry name" value="YugN-like"/>
    <property type="match status" value="1"/>
</dbReference>
<sequence>MEKLSSQLEGREFMFKEVKEALEKLGFVLASNWDTEHGYFDYVLETEPAIEVLRIPFAAEDFEGEESGGHVTITCPFLLKHQYEAGNDIDAKGGAIRGMFDQFQNPTDKDAAVDSGKIEQGKQVLEHAEVLLME</sequence>
<accession>A0A1G8VBE5</accession>
<evidence type="ECO:0000313" key="1">
    <source>
        <dbReference type="EMBL" id="SDJ63279.1"/>
    </source>
</evidence>
<name>A0A1G8VBE5_9BACI</name>
<dbReference type="Pfam" id="PF08868">
    <property type="entry name" value="YugN"/>
    <property type="match status" value="1"/>
</dbReference>
<dbReference type="OrthoDB" id="2988890at2"/>